<dbReference type="PANTHER" id="PTHR45671:SF4">
    <property type="entry name" value="MITOCHONDRIAL PHOSPHATE CARRIER PROTEIN 1, MITOCHONDRIAL"/>
    <property type="match status" value="1"/>
</dbReference>
<evidence type="ECO:0000256" key="7">
    <source>
        <dbReference type="ARBA" id="ARBA00022989"/>
    </source>
</evidence>
<comment type="caution">
    <text evidence="13">The sequence shown here is derived from an EMBL/GenBank/DDBJ whole genome shotgun (WGS) entry which is preliminary data.</text>
</comment>
<dbReference type="AlphaFoldDB" id="A0AAV0PJP7"/>
<evidence type="ECO:0000256" key="4">
    <source>
        <dbReference type="ARBA" id="ARBA00022692"/>
    </source>
</evidence>
<sequence length="349" mass="38323">MWKAQPSGATNTAAAVRIAEIAPREEEKAENDGPERGRARIRRRFTGDKDLSPGPAYYTICALGGMLSAGTTHLAITPLDVLKVNMQVNPIKYSSIVSGFSTLWKEQGPSSLWRGWSGKLFGYGVQGGCKFGLYEYFKTFYSGFLPLQDRTSLFFLSSASAQVFADVALCPFEAVKVRVQTQPHFARGLVDGFPKIYRTEGLAGFYRGLFPLWARNLPFSMVMFSTFEHSVELIYHHLIQRTKEDCSRMQQLGVTCLAGYTAGAVGTVISTPADNIVSSLYNRKADSVLQAVRSIGVANLFTRSLSIRIALVGPVVTLQWFFYDTIKVLNGLPTSGGLSREHEDGGISA</sequence>
<evidence type="ECO:0000256" key="5">
    <source>
        <dbReference type="ARBA" id="ARBA00022737"/>
    </source>
</evidence>
<keyword evidence="14" id="KW-1185">Reference proteome</keyword>
<comment type="similarity">
    <text evidence="2 11">Belongs to the mitochondrial carrier (TC 2.A.29) family.</text>
</comment>
<feature type="region of interest" description="Disordered" evidence="12">
    <location>
        <begin position="1"/>
        <end position="47"/>
    </location>
</feature>
<evidence type="ECO:0000256" key="2">
    <source>
        <dbReference type="ARBA" id="ARBA00006375"/>
    </source>
</evidence>
<keyword evidence="8" id="KW-0496">Mitochondrion</keyword>
<keyword evidence="4 10" id="KW-0812">Transmembrane</keyword>
<name>A0AAV0PJP7_9ROSI</name>
<dbReference type="InterPro" id="IPR018108">
    <property type="entry name" value="MCP_transmembrane"/>
</dbReference>
<evidence type="ECO:0000256" key="1">
    <source>
        <dbReference type="ARBA" id="ARBA00004448"/>
    </source>
</evidence>
<dbReference type="GO" id="GO:0005743">
    <property type="term" value="C:mitochondrial inner membrane"/>
    <property type="evidence" value="ECO:0007669"/>
    <property type="project" value="UniProtKB-SubCell"/>
</dbReference>
<evidence type="ECO:0000256" key="12">
    <source>
        <dbReference type="SAM" id="MobiDB-lite"/>
    </source>
</evidence>
<evidence type="ECO:0000256" key="8">
    <source>
        <dbReference type="ARBA" id="ARBA00023128"/>
    </source>
</evidence>
<feature type="repeat" description="Solcar" evidence="10">
    <location>
        <begin position="250"/>
        <end position="329"/>
    </location>
</feature>
<dbReference type="SUPFAM" id="SSF103506">
    <property type="entry name" value="Mitochondrial carrier"/>
    <property type="match status" value="1"/>
</dbReference>
<dbReference type="GO" id="GO:1990547">
    <property type="term" value="P:mitochondrial phosphate ion transmembrane transport"/>
    <property type="evidence" value="ECO:0007669"/>
    <property type="project" value="InterPro"/>
</dbReference>
<evidence type="ECO:0000256" key="6">
    <source>
        <dbReference type="ARBA" id="ARBA00022792"/>
    </source>
</evidence>
<evidence type="ECO:0000256" key="10">
    <source>
        <dbReference type="PROSITE-ProRule" id="PRU00282"/>
    </source>
</evidence>
<evidence type="ECO:0000256" key="11">
    <source>
        <dbReference type="RuleBase" id="RU000488"/>
    </source>
</evidence>
<gene>
    <name evidence="13" type="ORF">LITE_LOCUS38864</name>
</gene>
<protein>
    <submittedName>
        <fullName evidence="13">Uncharacterized protein</fullName>
    </submittedName>
</protein>
<accession>A0AAV0PJP7</accession>
<feature type="repeat" description="Solcar" evidence="10">
    <location>
        <begin position="56"/>
        <end position="140"/>
    </location>
</feature>
<dbReference type="EMBL" id="CAMGYJ010000009">
    <property type="protein sequence ID" value="CAI0471324.1"/>
    <property type="molecule type" value="Genomic_DNA"/>
</dbReference>
<dbReference type="GO" id="GO:0005315">
    <property type="term" value="F:phosphate transmembrane transporter activity"/>
    <property type="evidence" value="ECO:0007669"/>
    <property type="project" value="InterPro"/>
</dbReference>
<dbReference type="FunFam" id="1.50.40.10:FF:000070">
    <property type="entry name" value="Mitochondrial phosphate carrier protein 1, mitochondrial"/>
    <property type="match status" value="1"/>
</dbReference>
<keyword evidence="3 11" id="KW-0813">Transport</keyword>
<reference evidence="13" key="1">
    <citation type="submission" date="2022-08" db="EMBL/GenBank/DDBJ databases">
        <authorList>
            <person name="Gutierrez-Valencia J."/>
        </authorList>
    </citation>
    <scope>NUCLEOTIDE SEQUENCE</scope>
</reference>
<dbReference type="PROSITE" id="PS50920">
    <property type="entry name" value="SOLCAR"/>
    <property type="match status" value="3"/>
</dbReference>
<keyword evidence="5" id="KW-0677">Repeat</keyword>
<evidence type="ECO:0000256" key="3">
    <source>
        <dbReference type="ARBA" id="ARBA00022448"/>
    </source>
</evidence>
<dbReference type="Proteomes" id="UP001154282">
    <property type="component" value="Unassembled WGS sequence"/>
</dbReference>
<keyword evidence="7" id="KW-1133">Transmembrane helix</keyword>
<evidence type="ECO:0000313" key="13">
    <source>
        <dbReference type="EMBL" id="CAI0471324.1"/>
    </source>
</evidence>
<dbReference type="PANTHER" id="PTHR45671">
    <property type="entry name" value="SOLUTE CARRIER FAMILY 25 (MITOCHONDRIAL CARRIER PHOSPHATE CARRIER), MEMBER 3, LIKE-RELATED-RELATED"/>
    <property type="match status" value="1"/>
</dbReference>
<dbReference type="InterPro" id="IPR044677">
    <property type="entry name" value="SLC25A3/Pic2/Mir1-like"/>
</dbReference>
<keyword evidence="9 10" id="KW-0472">Membrane</keyword>
<keyword evidence="6" id="KW-0999">Mitochondrion inner membrane</keyword>
<proteinExistence type="inferred from homology"/>
<feature type="compositionally biased region" description="Basic and acidic residues" evidence="12">
    <location>
        <begin position="22"/>
        <end position="38"/>
    </location>
</feature>
<organism evidence="13 14">
    <name type="scientific">Linum tenue</name>
    <dbReference type="NCBI Taxonomy" id="586396"/>
    <lineage>
        <taxon>Eukaryota</taxon>
        <taxon>Viridiplantae</taxon>
        <taxon>Streptophyta</taxon>
        <taxon>Embryophyta</taxon>
        <taxon>Tracheophyta</taxon>
        <taxon>Spermatophyta</taxon>
        <taxon>Magnoliopsida</taxon>
        <taxon>eudicotyledons</taxon>
        <taxon>Gunneridae</taxon>
        <taxon>Pentapetalae</taxon>
        <taxon>rosids</taxon>
        <taxon>fabids</taxon>
        <taxon>Malpighiales</taxon>
        <taxon>Linaceae</taxon>
        <taxon>Linum</taxon>
    </lineage>
</organism>
<evidence type="ECO:0000313" key="14">
    <source>
        <dbReference type="Proteomes" id="UP001154282"/>
    </source>
</evidence>
<evidence type="ECO:0000256" key="9">
    <source>
        <dbReference type="ARBA" id="ARBA00023136"/>
    </source>
</evidence>
<comment type="subcellular location">
    <subcellularLocation>
        <location evidence="1">Mitochondrion inner membrane</location>
        <topology evidence="1">Multi-pass membrane protein</topology>
    </subcellularLocation>
</comment>
<dbReference type="Gene3D" id="1.50.40.10">
    <property type="entry name" value="Mitochondrial carrier domain"/>
    <property type="match status" value="1"/>
</dbReference>
<feature type="repeat" description="Solcar" evidence="10">
    <location>
        <begin position="149"/>
        <end position="233"/>
    </location>
</feature>
<dbReference type="Pfam" id="PF00153">
    <property type="entry name" value="Mito_carr"/>
    <property type="match status" value="2"/>
</dbReference>
<dbReference type="InterPro" id="IPR023395">
    <property type="entry name" value="MCP_dom_sf"/>
</dbReference>